<gene>
    <name evidence="2" type="primary">ANGPT2_0</name>
    <name evidence="2" type="ORF">EYF80_001627</name>
</gene>
<evidence type="ECO:0000259" key="1">
    <source>
        <dbReference type="Pfam" id="PF25443"/>
    </source>
</evidence>
<dbReference type="InterPro" id="IPR057439">
    <property type="entry name" value="ANG-1/2/4"/>
</dbReference>
<dbReference type="Proteomes" id="UP000314294">
    <property type="component" value="Unassembled WGS sequence"/>
</dbReference>
<organism evidence="2 3">
    <name type="scientific">Liparis tanakae</name>
    <name type="common">Tanaka's snailfish</name>
    <dbReference type="NCBI Taxonomy" id="230148"/>
    <lineage>
        <taxon>Eukaryota</taxon>
        <taxon>Metazoa</taxon>
        <taxon>Chordata</taxon>
        <taxon>Craniata</taxon>
        <taxon>Vertebrata</taxon>
        <taxon>Euteleostomi</taxon>
        <taxon>Actinopterygii</taxon>
        <taxon>Neopterygii</taxon>
        <taxon>Teleostei</taxon>
        <taxon>Neoteleostei</taxon>
        <taxon>Acanthomorphata</taxon>
        <taxon>Eupercaria</taxon>
        <taxon>Perciformes</taxon>
        <taxon>Cottioidei</taxon>
        <taxon>Cottales</taxon>
        <taxon>Liparidae</taxon>
        <taxon>Liparis</taxon>
    </lineage>
</organism>
<feature type="domain" description="Angiopoietin-1/2/4" evidence="1">
    <location>
        <begin position="95"/>
        <end position="125"/>
    </location>
</feature>
<accession>A0A4Z2JCV0</accession>
<evidence type="ECO:0000313" key="2">
    <source>
        <dbReference type="EMBL" id="TNN88046.1"/>
    </source>
</evidence>
<dbReference type="AlphaFoldDB" id="A0A4Z2JCV0"/>
<sequence>MYYLLKYDYHHNETTECDVQYNILRVCLFPVQLENFIQENVRSGMEEMKSTAVHTQTAAMLEMGTNLLSQSAEQTRKLTDVETQVLNQTSRLEIQLLEYSLFTNRLEKHILLQTQEISRLSDKNR</sequence>
<keyword evidence="3" id="KW-1185">Reference proteome</keyword>
<evidence type="ECO:0000313" key="3">
    <source>
        <dbReference type="Proteomes" id="UP000314294"/>
    </source>
</evidence>
<proteinExistence type="predicted"/>
<comment type="caution">
    <text evidence="2">The sequence shown here is derived from an EMBL/GenBank/DDBJ whole genome shotgun (WGS) entry which is preliminary data.</text>
</comment>
<dbReference type="Pfam" id="PF25443">
    <property type="entry name" value="ANG-1"/>
    <property type="match status" value="1"/>
</dbReference>
<dbReference type="EMBL" id="SRLO01000007">
    <property type="protein sequence ID" value="TNN88046.1"/>
    <property type="molecule type" value="Genomic_DNA"/>
</dbReference>
<dbReference type="OrthoDB" id="7735366at2759"/>
<reference evidence="2 3" key="1">
    <citation type="submission" date="2019-03" db="EMBL/GenBank/DDBJ databases">
        <title>First draft genome of Liparis tanakae, snailfish: a comprehensive survey of snailfish specific genes.</title>
        <authorList>
            <person name="Kim W."/>
            <person name="Song I."/>
            <person name="Jeong J.-H."/>
            <person name="Kim D."/>
            <person name="Kim S."/>
            <person name="Ryu S."/>
            <person name="Song J.Y."/>
            <person name="Lee S.K."/>
        </authorList>
    </citation>
    <scope>NUCLEOTIDE SEQUENCE [LARGE SCALE GENOMIC DNA]</scope>
    <source>
        <tissue evidence="2">Muscle</tissue>
    </source>
</reference>
<name>A0A4Z2JCV0_9TELE</name>
<protein>
    <submittedName>
        <fullName evidence="2">Angiopoietin-2</fullName>
    </submittedName>
</protein>